<evidence type="ECO:0000313" key="1">
    <source>
        <dbReference type="EMBL" id="CAG8468741.1"/>
    </source>
</evidence>
<reference evidence="1" key="1">
    <citation type="submission" date="2021-06" db="EMBL/GenBank/DDBJ databases">
        <authorList>
            <person name="Kallberg Y."/>
            <person name="Tangrot J."/>
            <person name="Rosling A."/>
        </authorList>
    </citation>
    <scope>NUCLEOTIDE SEQUENCE</scope>
    <source>
        <strain evidence="1">IN212</strain>
    </source>
</reference>
<accession>A0A9N8Z0W2</accession>
<organism evidence="1 2">
    <name type="scientific">Racocetra fulgida</name>
    <dbReference type="NCBI Taxonomy" id="60492"/>
    <lineage>
        <taxon>Eukaryota</taxon>
        <taxon>Fungi</taxon>
        <taxon>Fungi incertae sedis</taxon>
        <taxon>Mucoromycota</taxon>
        <taxon>Glomeromycotina</taxon>
        <taxon>Glomeromycetes</taxon>
        <taxon>Diversisporales</taxon>
        <taxon>Gigasporaceae</taxon>
        <taxon>Racocetra</taxon>
    </lineage>
</organism>
<keyword evidence="2" id="KW-1185">Reference proteome</keyword>
<protein>
    <submittedName>
        <fullName evidence="1">7546_t:CDS:1</fullName>
    </submittedName>
</protein>
<dbReference type="Proteomes" id="UP000789396">
    <property type="component" value="Unassembled WGS sequence"/>
</dbReference>
<comment type="caution">
    <text evidence="1">The sequence shown here is derived from an EMBL/GenBank/DDBJ whole genome shotgun (WGS) entry which is preliminary data.</text>
</comment>
<name>A0A9N8Z0W2_9GLOM</name>
<gene>
    <name evidence="1" type="ORF">RFULGI_LOCUS1018</name>
</gene>
<proteinExistence type="predicted"/>
<evidence type="ECO:0000313" key="2">
    <source>
        <dbReference type="Proteomes" id="UP000789396"/>
    </source>
</evidence>
<sequence>MHLKLKNNSLGSKEEITTFIKDAFEDIGKIVSIKSLVIEETPYLTDHT</sequence>
<dbReference type="AlphaFoldDB" id="A0A9N8Z0W2"/>
<dbReference type="EMBL" id="CAJVPZ010000544">
    <property type="protein sequence ID" value="CAG8468741.1"/>
    <property type="molecule type" value="Genomic_DNA"/>
</dbReference>